<accession>A0A2K3P4M4</accession>
<dbReference type="SUPFAM" id="SSF48371">
    <property type="entry name" value="ARM repeat"/>
    <property type="match status" value="1"/>
</dbReference>
<dbReference type="GO" id="GO:0006606">
    <property type="term" value="P:protein import into nucleus"/>
    <property type="evidence" value="ECO:0007669"/>
    <property type="project" value="InterPro"/>
</dbReference>
<dbReference type="InterPro" id="IPR024931">
    <property type="entry name" value="Importin_alpha"/>
</dbReference>
<comment type="caution">
    <text evidence="8">The sequence shown here is derived from an EMBL/GenBank/DDBJ whole genome shotgun (WGS) entry which is preliminary data.</text>
</comment>
<evidence type="ECO:0000313" key="8">
    <source>
        <dbReference type="EMBL" id="PNY10241.1"/>
    </source>
</evidence>
<evidence type="ECO:0000313" key="9">
    <source>
        <dbReference type="Proteomes" id="UP000236291"/>
    </source>
</evidence>
<dbReference type="GO" id="GO:0061608">
    <property type="term" value="F:nuclear import signal receptor activity"/>
    <property type="evidence" value="ECO:0007669"/>
    <property type="project" value="InterPro"/>
</dbReference>
<dbReference type="STRING" id="57577.A0A2K3P4M4"/>
<dbReference type="PIRSF" id="PIRSF005673">
    <property type="entry name" value="Importin_alpha"/>
    <property type="match status" value="1"/>
</dbReference>
<protein>
    <recommendedName>
        <fullName evidence="5">Importin subunit alpha</fullName>
    </recommendedName>
</protein>
<reference evidence="8 9" key="1">
    <citation type="journal article" date="2014" name="Am. J. Bot.">
        <title>Genome assembly and annotation for red clover (Trifolium pratense; Fabaceae).</title>
        <authorList>
            <person name="Istvanek J."/>
            <person name="Jaros M."/>
            <person name="Krenek A."/>
            <person name="Repkova J."/>
        </authorList>
    </citation>
    <scope>NUCLEOTIDE SEQUENCE [LARGE SCALE GENOMIC DNA]</scope>
    <source>
        <strain evidence="9">cv. Tatra</strain>
        <tissue evidence="8">Young leaves</tissue>
    </source>
</reference>
<reference evidence="8 9" key="2">
    <citation type="journal article" date="2017" name="Front. Plant Sci.">
        <title>Gene Classification and Mining of Molecular Markers Useful in Red Clover (Trifolium pratense) Breeding.</title>
        <authorList>
            <person name="Istvanek J."/>
            <person name="Dluhosova J."/>
            <person name="Dluhos P."/>
            <person name="Patkova L."/>
            <person name="Nedelnik J."/>
            <person name="Repkova J."/>
        </authorList>
    </citation>
    <scope>NUCLEOTIDE SEQUENCE [LARGE SCALE GENOMIC DNA]</scope>
    <source>
        <strain evidence="9">cv. Tatra</strain>
        <tissue evidence="8">Young leaves</tissue>
    </source>
</reference>
<dbReference type="FunFam" id="1.25.10.10:FF:000222">
    <property type="entry name" value="Importin subunit alpha"/>
    <property type="match status" value="1"/>
</dbReference>
<dbReference type="PANTHER" id="PTHR23316">
    <property type="entry name" value="IMPORTIN ALPHA"/>
    <property type="match status" value="1"/>
</dbReference>
<comment type="similarity">
    <text evidence="1 5">Belongs to the importin alpha family.</text>
</comment>
<dbReference type="GO" id="GO:0005737">
    <property type="term" value="C:cytoplasm"/>
    <property type="evidence" value="ECO:0007669"/>
    <property type="project" value="InterPro"/>
</dbReference>
<dbReference type="EMBL" id="ASHM01003682">
    <property type="protein sequence ID" value="PNY10241.1"/>
    <property type="molecule type" value="Genomic_DNA"/>
</dbReference>
<evidence type="ECO:0000256" key="3">
    <source>
        <dbReference type="ARBA" id="ARBA00022737"/>
    </source>
</evidence>
<dbReference type="Pfam" id="PF13513">
    <property type="entry name" value="HEAT_EZ"/>
    <property type="match status" value="1"/>
</dbReference>
<name>A0A2K3P4M4_TRIPR</name>
<dbReference type="InterPro" id="IPR016024">
    <property type="entry name" value="ARM-type_fold"/>
</dbReference>
<evidence type="ECO:0000256" key="5">
    <source>
        <dbReference type="PIRNR" id="PIRNR005673"/>
    </source>
</evidence>
<dbReference type="PROSITE" id="PS50176">
    <property type="entry name" value="ARM_REPEAT"/>
    <property type="match status" value="1"/>
</dbReference>
<evidence type="ECO:0000256" key="7">
    <source>
        <dbReference type="SAM" id="MobiDB-lite"/>
    </source>
</evidence>
<proteinExistence type="inferred from homology"/>
<feature type="repeat" description="ARM" evidence="6">
    <location>
        <begin position="294"/>
        <end position="338"/>
    </location>
</feature>
<organism evidence="8 9">
    <name type="scientific">Trifolium pratense</name>
    <name type="common">Red clover</name>
    <dbReference type="NCBI Taxonomy" id="57577"/>
    <lineage>
        <taxon>Eukaryota</taxon>
        <taxon>Viridiplantae</taxon>
        <taxon>Streptophyta</taxon>
        <taxon>Embryophyta</taxon>
        <taxon>Tracheophyta</taxon>
        <taxon>Spermatophyta</taxon>
        <taxon>Magnoliopsida</taxon>
        <taxon>eudicotyledons</taxon>
        <taxon>Gunneridae</taxon>
        <taxon>Pentapetalae</taxon>
        <taxon>rosids</taxon>
        <taxon>fabids</taxon>
        <taxon>Fabales</taxon>
        <taxon>Fabaceae</taxon>
        <taxon>Papilionoideae</taxon>
        <taxon>50 kb inversion clade</taxon>
        <taxon>NPAAA clade</taxon>
        <taxon>Hologalegina</taxon>
        <taxon>IRL clade</taxon>
        <taxon>Trifolieae</taxon>
        <taxon>Trifolium</taxon>
    </lineage>
</organism>
<dbReference type="AlphaFoldDB" id="A0A2K3P4M4"/>
<evidence type="ECO:0000256" key="4">
    <source>
        <dbReference type="ARBA" id="ARBA00022927"/>
    </source>
</evidence>
<dbReference type="InterPro" id="IPR000225">
    <property type="entry name" value="Armadillo"/>
</dbReference>
<dbReference type="InterPro" id="IPR011989">
    <property type="entry name" value="ARM-like"/>
</dbReference>
<evidence type="ECO:0000256" key="6">
    <source>
        <dbReference type="PROSITE-ProRule" id="PRU00259"/>
    </source>
</evidence>
<gene>
    <name evidence="8" type="ORF">L195_g006811</name>
</gene>
<feature type="region of interest" description="Disordered" evidence="7">
    <location>
        <begin position="1"/>
        <end position="21"/>
    </location>
</feature>
<keyword evidence="3" id="KW-0677">Repeat</keyword>
<evidence type="ECO:0000256" key="1">
    <source>
        <dbReference type="ARBA" id="ARBA00010394"/>
    </source>
</evidence>
<dbReference type="Proteomes" id="UP000236291">
    <property type="component" value="Unassembled WGS sequence"/>
</dbReference>
<dbReference type="Gene3D" id="1.25.10.10">
    <property type="entry name" value="Leucine-rich Repeat Variant"/>
    <property type="match status" value="1"/>
</dbReference>
<keyword evidence="4 5" id="KW-0653">Protein transport</keyword>
<evidence type="ECO:0000256" key="2">
    <source>
        <dbReference type="ARBA" id="ARBA00022448"/>
    </source>
</evidence>
<keyword evidence="2 5" id="KW-0813">Transport</keyword>
<sequence>MADPGFSSTKRDPIKSSVGNAAGIRRREHAVTVGKERRESLVRAKRLCRVGISDVEVDVESDMMIDEEQSILESQTSLAVQNLKSALAYQGKGAMQKRVGALQKLRRLLSRSEFPPVESALKAGAVAILAQCLSFGSPDEQLLEAAWCLTNIAAGNPEETKALLPALPLLIAHLGEKSSSPVAEQCAWALGNVAGDDEELRNVLLIQGALIPLARMMLPYRRSTVRTAAWALSNLIKGPNPKAANELICVDGVLDAIVRHLTKADDESATEVAWVVVYLSALSNIATSMLVKSDVLQLLVNRLATSNSLQLMIPEAAWVLSNIAAGSVEHKQLIYSSEAVPLLLHLLSAAPFDIRKEVAYILGNLCVAPTKGDEKSSLILEHLVSLVEKGCLPGFIDLVRSADIEAARLGLQFIELVLRGMPNGKGPKLVEQEDGIEAMERFQFHENEDLRTMANSLVDKYFGEDYGLDELLPYSVADCRVSRYCIAGHRE</sequence>
<dbReference type="SMART" id="SM00185">
    <property type="entry name" value="ARM"/>
    <property type="match status" value="6"/>
</dbReference>
<dbReference type="Pfam" id="PF00514">
    <property type="entry name" value="Arm"/>
    <property type="match status" value="1"/>
</dbReference>